<evidence type="ECO:0000256" key="1">
    <source>
        <dbReference type="SAM" id="MobiDB-lite"/>
    </source>
</evidence>
<dbReference type="Proteomes" id="UP000317998">
    <property type="component" value="Unassembled WGS sequence"/>
</dbReference>
<dbReference type="SMART" id="SM00507">
    <property type="entry name" value="HNHc"/>
    <property type="match status" value="1"/>
</dbReference>
<accession>A0A542YL32</accession>
<evidence type="ECO:0000259" key="2">
    <source>
        <dbReference type="SMART" id="SM00507"/>
    </source>
</evidence>
<feature type="region of interest" description="Disordered" evidence="1">
    <location>
        <begin position="496"/>
        <end position="524"/>
    </location>
</feature>
<feature type="domain" description="HNH nuclease" evidence="2">
    <location>
        <begin position="423"/>
        <end position="476"/>
    </location>
</feature>
<reference evidence="3 4" key="1">
    <citation type="submission" date="2019-06" db="EMBL/GenBank/DDBJ databases">
        <title>Sequencing the genomes of 1000 actinobacteria strains.</title>
        <authorList>
            <person name="Klenk H.-P."/>
        </authorList>
    </citation>
    <scope>NUCLEOTIDE SEQUENCE [LARGE SCALE GENOMIC DNA]</scope>
    <source>
        <strain evidence="3 4">DSM 26477</strain>
    </source>
</reference>
<dbReference type="EMBL" id="VFOM01000001">
    <property type="protein sequence ID" value="TQL48634.1"/>
    <property type="molecule type" value="Genomic_DNA"/>
</dbReference>
<gene>
    <name evidence="3" type="ORF">FB562_1732</name>
</gene>
<name>A0A542YL32_9MICO</name>
<evidence type="ECO:0000313" key="3">
    <source>
        <dbReference type="EMBL" id="TQL48634.1"/>
    </source>
</evidence>
<sequence>MSSLTESLASLAKAASMLPVDSAAYEELEAEHLLEVTSVFAAVRRTIEASAAAAAGEVARRSAVSIGSDGLAQRSGFRTPEKLLQHVTGVSSREAGRLVRIGGMMRDVEIASGIVEPAPDALGHFPRQWLTPVGQAVAEGKLSLDAAESIRIGLGEPTGGPDSHPDAAGVTASALRRAAEVLVQLASTLNADQMLSEARMMRDELDAAGIAEREAIRHAQRSFKRYRRPDGMTSYSLLADPENAAFLDDVYDQLTSPRRGAVRMVDADDRAHAQTISRDPRSHEQLAFDGLLAVLRIGADTDQSSAGTAVLGTRRPAMRVLVTERTLRGRATQKHREREAHNQSGPLGKANQDDSAASASGPGPGPGPGPGEAYFGRIEGQNYPVSIETVERITCETGIVPIAFDDDGQCVNVGREHRLFTTRQRLGLAARDGGCRWPECERPPSWSEAHHIDQWKRDGGRTDLADGILLCRHHHLLLHNNRWEITRTGANYWLIPPTSEDPHQTPQPMPHKSAALRDLQSEAG</sequence>
<comment type="caution">
    <text evidence="3">The sequence shown here is derived from an EMBL/GenBank/DDBJ whole genome shotgun (WGS) entry which is preliminary data.</text>
</comment>
<protein>
    <submittedName>
        <fullName evidence="3">Uncharacterized protein DUF222</fullName>
    </submittedName>
</protein>
<dbReference type="AlphaFoldDB" id="A0A542YL32"/>
<proteinExistence type="predicted"/>
<dbReference type="InterPro" id="IPR003870">
    <property type="entry name" value="DUF222"/>
</dbReference>
<dbReference type="Pfam" id="PF02720">
    <property type="entry name" value="DUF222"/>
    <property type="match status" value="1"/>
</dbReference>
<evidence type="ECO:0000313" key="4">
    <source>
        <dbReference type="Proteomes" id="UP000317998"/>
    </source>
</evidence>
<dbReference type="InterPro" id="IPR003615">
    <property type="entry name" value="HNH_nuc"/>
</dbReference>
<dbReference type="RefSeq" id="WP_185740493.1">
    <property type="nucleotide sequence ID" value="NZ_VFOM01000001.1"/>
</dbReference>
<keyword evidence="4" id="KW-1185">Reference proteome</keyword>
<feature type="region of interest" description="Disordered" evidence="1">
    <location>
        <begin position="321"/>
        <end position="377"/>
    </location>
</feature>
<organism evidence="3 4">
    <name type="scientific">Homoserinimonas aerilata</name>
    <dbReference type="NCBI Taxonomy" id="1162970"/>
    <lineage>
        <taxon>Bacteria</taxon>
        <taxon>Bacillati</taxon>
        <taxon>Actinomycetota</taxon>
        <taxon>Actinomycetes</taxon>
        <taxon>Micrococcales</taxon>
        <taxon>Microbacteriaceae</taxon>
        <taxon>Homoserinimonas</taxon>
    </lineage>
</organism>